<evidence type="ECO:0000313" key="3">
    <source>
        <dbReference type="Proteomes" id="UP000326921"/>
    </source>
</evidence>
<dbReference type="Proteomes" id="UP000326921">
    <property type="component" value="Chromosome"/>
</dbReference>
<sequence length="63" mass="6790">MKKLEKLKQNKLVNTNQVKGGLLGGRISPIGIDTGVQPTQSSSNELFVDNSIPDHITDGCTRP</sequence>
<name>A0A5Q0QA61_9SPHI</name>
<dbReference type="EMBL" id="CP045652">
    <property type="protein sequence ID" value="QGA26326.1"/>
    <property type="molecule type" value="Genomic_DNA"/>
</dbReference>
<dbReference type="RefSeq" id="WP_153511068.1">
    <property type="nucleotide sequence ID" value="NZ_CP045652.1"/>
</dbReference>
<protein>
    <submittedName>
        <fullName evidence="2">Uncharacterized protein</fullName>
    </submittedName>
</protein>
<keyword evidence="3" id="KW-1185">Reference proteome</keyword>
<evidence type="ECO:0000256" key="1">
    <source>
        <dbReference type="SAM" id="MobiDB-lite"/>
    </source>
</evidence>
<organism evidence="2 3">
    <name type="scientific">Sphingobacterium zhuxiongii</name>
    <dbReference type="NCBI Taxonomy" id="2662364"/>
    <lineage>
        <taxon>Bacteria</taxon>
        <taxon>Pseudomonadati</taxon>
        <taxon>Bacteroidota</taxon>
        <taxon>Sphingobacteriia</taxon>
        <taxon>Sphingobacteriales</taxon>
        <taxon>Sphingobacteriaceae</taxon>
        <taxon>Sphingobacterium</taxon>
    </lineage>
</organism>
<gene>
    <name evidence="2" type="ORF">GFH32_08290</name>
</gene>
<dbReference type="AlphaFoldDB" id="A0A5Q0QA61"/>
<proteinExistence type="predicted"/>
<feature type="region of interest" description="Disordered" evidence="1">
    <location>
        <begin position="38"/>
        <end position="63"/>
    </location>
</feature>
<accession>A0A5Q0QA61</accession>
<dbReference type="KEGG" id="sphe:GFH32_08290"/>
<evidence type="ECO:0000313" key="2">
    <source>
        <dbReference type="EMBL" id="QGA26326.1"/>
    </source>
</evidence>
<reference evidence="2 3" key="1">
    <citation type="submission" date="2019-10" db="EMBL/GenBank/DDBJ databases">
        <authorList>
            <person name="Dong K."/>
        </authorList>
    </citation>
    <scope>NUCLEOTIDE SEQUENCE [LARGE SCALE GENOMIC DNA]</scope>
    <source>
        <strain evidence="3">dk4302</strain>
    </source>
</reference>